<dbReference type="Proteomes" id="UP000827892">
    <property type="component" value="Chromosome II"/>
</dbReference>
<gene>
    <name evidence="1" type="ORF">L3Y34_019588</name>
</gene>
<name>A0AAE9IW98_CAEBR</name>
<evidence type="ECO:0000313" key="2">
    <source>
        <dbReference type="Proteomes" id="UP000827892"/>
    </source>
</evidence>
<dbReference type="AlphaFoldDB" id="A0AAE9IW98"/>
<sequence length="209" mass="23884">MQISFPRTPGDLILANRHLGKISHLGKIVAQAVTSARFVANTALEIPIRMIEHKSIRRTEEVIGKLPDTDQILNMIRNRTQEDPIALRSPIVLWKCSVRTSTTIMLESLVLLRAITHIVVVETNLKDPVVTVQLVEMPPAERLSRKYIFQEQIANRFVLANGADIDWWKKSWTFKFNQTSFEMDLVDVKNCILKSDLDSDEGLNFSSDW</sequence>
<dbReference type="EMBL" id="CP090892">
    <property type="protein sequence ID" value="ULU08484.1"/>
    <property type="molecule type" value="Genomic_DNA"/>
</dbReference>
<organism evidence="1 2">
    <name type="scientific">Caenorhabditis briggsae</name>
    <dbReference type="NCBI Taxonomy" id="6238"/>
    <lineage>
        <taxon>Eukaryota</taxon>
        <taxon>Metazoa</taxon>
        <taxon>Ecdysozoa</taxon>
        <taxon>Nematoda</taxon>
        <taxon>Chromadorea</taxon>
        <taxon>Rhabditida</taxon>
        <taxon>Rhabditina</taxon>
        <taxon>Rhabditomorpha</taxon>
        <taxon>Rhabditoidea</taxon>
        <taxon>Rhabditidae</taxon>
        <taxon>Peloderinae</taxon>
        <taxon>Caenorhabditis</taxon>
    </lineage>
</organism>
<accession>A0AAE9IW98</accession>
<protein>
    <submittedName>
        <fullName evidence="1">Uncharacterized protein</fullName>
    </submittedName>
</protein>
<evidence type="ECO:0000313" key="1">
    <source>
        <dbReference type="EMBL" id="ULU08484.1"/>
    </source>
</evidence>
<proteinExistence type="predicted"/>
<reference evidence="1 2" key="1">
    <citation type="submission" date="2022-05" db="EMBL/GenBank/DDBJ databases">
        <title>Chromosome-level reference genomes for two strains of Caenorhabditis briggsae: an improved platform for comparative genomics.</title>
        <authorList>
            <person name="Stevens L."/>
            <person name="Andersen E.C."/>
        </authorList>
    </citation>
    <scope>NUCLEOTIDE SEQUENCE [LARGE SCALE GENOMIC DNA]</scope>
    <source>
        <strain evidence="1">QX1410_ONT</strain>
        <tissue evidence="1">Whole-organism</tissue>
    </source>
</reference>